<evidence type="ECO:0000313" key="2">
    <source>
        <dbReference type="EMBL" id="KAJ7000334.1"/>
    </source>
</evidence>
<accession>A0AAD6R0W7</accession>
<comment type="caution">
    <text evidence="2">The sequence shown here is derived from an EMBL/GenBank/DDBJ whole genome shotgun (WGS) entry which is preliminary data.</text>
</comment>
<feature type="transmembrane region" description="Helical" evidence="1">
    <location>
        <begin position="77"/>
        <end position="98"/>
    </location>
</feature>
<dbReference type="Proteomes" id="UP001164929">
    <property type="component" value="Chromosome 4"/>
</dbReference>
<evidence type="ECO:0000256" key="1">
    <source>
        <dbReference type="SAM" id="Phobius"/>
    </source>
</evidence>
<reference evidence="2 3" key="1">
    <citation type="journal article" date="2023" name="Mol. Ecol. Resour.">
        <title>Chromosome-level genome assembly of a triploid poplar Populus alba 'Berolinensis'.</title>
        <authorList>
            <person name="Chen S."/>
            <person name="Yu Y."/>
            <person name="Wang X."/>
            <person name="Wang S."/>
            <person name="Zhang T."/>
            <person name="Zhou Y."/>
            <person name="He R."/>
            <person name="Meng N."/>
            <person name="Wang Y."/>
            <person name="Liu W."/>
            <person name="Liu Z."/>
            <person name="Liu J."/>
            <person name="Guo Q."/>
            <person name="Huang H."/>
            <person name="Sederoff R.R."/>
            <person name="Wang G."/>
            <person name="Qu G."/>
            <person name="Chen S."/>
        </authorList>
    </citation>
    <scope>NUCLEOTIDE SEQUENCE [LARGE SCALE GENOMIC DNA]</scope>
    <source>
        <strain evidence="2">SC-2020</strain>
    </source>
</reference>
<keyword evidence="1" id="KW-0812">Transmembrane</keyword>
<keyword evidence="1" id="KW-0472">Membrane</keyword>
<keyword evidence="3" id="KW-1185">Reference proteome</keyword>
<proteinExistence type="predicted"/>
<gene>
    <name evidence="2" type="ORF">NC653_010960</name>
</gene>
<name>A0AAD6R0W7_9ROSI</name>
<dbReference type="EMBL" id="JAQIZT010000004">
    <property type="protein sequence ID" value="KAJ7000334.1"/>
    <property type="molecule type" value="Genomic_DNA"/>
</dbReference>
<feature type="transmembrane region" description="Helical" evidence="1">
    <location>
        <begin position="110"/>
        <end position="133"/>
    </location>
</feature>
<sequence>MYILYFYANLEVEILLTTNLQRKSQQETQILQACLCPQPAPPSKKKEWYFRNSLPDLARMRSPKFRRIISDSGLSEFFIFPCRVFSSAAIPASLSLLYANFSWIKLFGLLLYTLGKFSSSFLFILLSNFSFILL</sequence>
<dbReference type="AlphaFoldDB" id="A0AAD6R0W7"/>
<evidence type="ECO:0000313" key="3">
    <source>
        <dbReference type="Proteomes" id="UP001164929"/>
    </source>
</evidence>
<protein>
    <submittedName>
        <fullName evidence="2">Uncharacterized protein</fullName>
    </submittedName>
</protein>
<organism evidence="2 3">
    <name type="scientific">Populus alba x Populus x berolinensis</name>
    <dbReference type="NCBI Taxonomy" id="444605"/>
    <lineage>
        <taxon>Eukaryota</taxon>
        <taxon>Viridiplantae</taxon>
        <taxon>Streptophyta</taxon>
        <taxon>Embryophyta</taxon>
        <taxon>Tracheophyta</taxon>
        <taxon>Spermatophyta</taxon>
        <taxon>Magnoliopsida</taxon>
        <taxon>eudicotyledons</taxon>
        <taxon>Gunneridae</taxon>
        <taxon>Pentapetalae</taxon>
        <taxon>rosids</taxon>
        <taxon>fabids</taxon>
        <taxon>Malpighiales</taxon>
        <taxon>Salicaceae</taxon>
        <taxon>Saliceae</taxon>
        <taxon>Populus</taxon>
    </lineage>
</organism>
<keyword evidence="1" id="KW-1133">Transmembrane helix</keyword>